<dbReference type="PANTHER" id="PTHR21299:SF2">
    <property type="entry name" value="CYTIDYLATE KINASE"/>
    <property type="match status" value="1"/>
</dbReference>
<proteinExistence type="inferred from homology"/>
<evidence type="ECO:0000256" key="7">
    <source>
        <dbReference type="ARBA" id="ARBA00048478"/>
    </source>
</evidence>
<accession>A0A2G9YI73</accession>
<dbReference type="AlphaFoldDB" id="A0A2G9YI73"/>
<sequence length="216" mass="23775">MIIAIDGPAGAGKSTVAKLVAKSLGYLYLDTGAMYRALTFKVLEEGIDIADTKKITDLASKSIISFINNPDGQIKILLDGIDVSLDIRQSRITKLVSDVAKIKGVRQVMLKLQRELGIKGKVVLDGRDIGTVVFPDAEKKFYIDAGLKERVKRRYKELKGLGQNVTVDAVEDDLSNRDKIDSNREFAPLKKADDAIYVDTTDMTIEEVVSKILDSL</sequence>
<dbReference type="GO" id="GO:0015949">
    <property type="term" value="P:nucleobase-containing small molecule interconversion"/>
    <property type="evidence" value="ECO:0007669"/>
    <property type="project" value="TreeGrafter"/>
</dbReference>
<keyword evidence="3 8" id="KW-0547">Nucleotide-binding</keyword>
<dbReference type="NCBIfam" id="TIGR00017">
    <property type="entry name" value="cmk"/>
    <property type="match status" value="1"/>
</dbReference>
<keyword evidence="4 8" id="KW-0418">Kinase</keyword>
<dbReference type="SUPFAM" id="SSF52540">
    <property type="entry name" value="P-loop containing nucleoside triphosphate hydrolases"/>
    <property type="match status" value="1"/>
</dbReference>
<dbReference type="PANTHER" id="PTHR21299">
    <property type="entry name" value="CYTIDYLATE KINASE/PANTOATE-BETA-ALANINE LIGASE"/>
    <property type="match status" value="1"/>
</dbReference>
<evidence type="ECO:0000256" key="6">
    <source>
        <dbReference type="ARBA" id="ARBA00047615"/>
    </source>
</evidence>
<keyword evidence="8" id="KW-0963">Cytoplasm</keyword>
<evidence type="ECO:0000256" key="8">
    <source>
        <dbReference type="HAMAP-Rule" id="MF_00238"/>
    </source>
</evidence>
<evidence type="ECO:0000256" key="5">
    <source>
        <dbReference type="ARBA" id="ARBA00022840"/>
    </source>
</evidence>
<evidence type="ECO:0000313" key="11">
    <source>
        <dbReference type="Proteomes" id="UP000231292"/>
    </source>
</evidence>
<dbReference type="Proteomes" id="UP000231292">
    <property type="component" value="Unassembled WGS sequence"/>
</dbReference>
<dbReference type="GO" id="GO:0005829">
    <property type="term" value="C:cytosol"/>
    <property type="evidence" value="ECO:0007669"/>
    <property type="project" value="TreeGrafter"/>
</dbReference>
<comment type="catalytic activity">
    <reaction evidence="6 8">
        <text>dCMP + ATP = dCDP + ADP</text>
        <dbReference type="Rhea" id="RHEA:25094"/>
        <dbReference type="ChEBI" id="CHEBI:30616"/>
        <dbReference type="ChEBI" id="CHEBI:57566"/>
        <dbReference type="ChEBI" id="CHEBI:58593"/>
        <dbReference type="ChEBI" id="CHEBI:456216"/>
        <dbReference type="EC" id="2.7.4.25"/>
    </reaction>
</comment>
<comment type="similarity">
    <text evidence="1 8">Belongs to the cytidylate kinase family. Type 1 subfamily.</text>
</comment>
<name>A0A2G9YI73_9BACT</name>
<dbReference type="InterPro" id="IPR027417">
    <property type="entry name" value="P-loop_NTPase"/>
</dbReference>
<dbReference type="HAMAP" id="MF_00238">
    <property type="entry name" value="Cytidyl_kinase_type1"/>
    <property type="match status" value="1"/>
</dbReference>
<dbReference type="EC" id="2.7.4.25" evidence="8"/>
<evidence type="ECO:0000256" key="2">
    <source>
        <dbReference type="ARBA" id="ARBA00022679"/>
    </source>
</evidence>
<feature type="binding site" evidence="8">
    <location>
        <begin position="7"/>
        <end position="15"/>
    </location>
    <ligand>
        <name>ATP</name>
        <dbReference type="ChEBI" id="CHEBI:30616"/>
    </ligand>
</feature>
<reference evidence="10 11" key="1">
    <citation type="submission" date="2017-09" db="EMBL/GenBank/DDBJ databases">
        <title>Depth-based differentiation of microbial function through sediment-hosted aquifers and enrichment of novel symbionts in the deep terrestrial subsurface.</title>
        <authorList>
            <person name="Probst A.J."/>
            <person name="Ladd B."/>
            <person name="Jarett J.K."/>
            <person name="Geller-Mcgrath D.E."/>
            <person name="Sieber C.M."/>
            <person name="Emerson J.B."/>
            <person name="Anantharaman K."/>
            <person name="Thomas B.C."/>
            <person name="Malmstrom R."/>
            <person name="Stieglmeier M."/>
            <person name="Klingl A."/>
            <person name="Woyke T."/>
            <person name="Ryan C.M."/>
            <person name="Banfield J.F."/>
        </authorList>
    </citation>
    <scope>NUCLEOTIDE SEQUENCE [LARGE SCALE GENOMIC DNA]</scope>
    <source>
        <strain evidence="10">CG23_combo_of_CG06-09_8_20_14_all_41_10</strain>
    </source>
</reference>
<dbReference type="InterPro" id="IPR003136">
    <property type="entry name" value="Cytidylate_kin"/>
</dbReference>
<protein>
    <recommendedName>
        <fullName evidence="8">Cytidylate kinase</fullName>
        <shortName evidence="8">CK</shortName>
        <ecNumber evidence="8">2.7.4.25</ecNumber>
    </recommendedName>
    <alternativeName>
        <fullName evidence="8">Cytidine monophosphate kinase</fullName>
        <shortName evidence="8">CMP kinase</shortName>
    </alternativeName>
</protein>
<dbReference type="CDD" id="cd02020">
    <property type="entry name" value="CMPK"/>
    <property type="match status" value="1"/>
</dbReference>
<feature type="domain" description="Cytidylate kinase" evidence="9">
    <location>
        <begin position="3"/>
        <end position="214"/>
    </location>
</feature>
<keyword evidence="2 8" id="KW-0808">Transferase</keyword>
<evidence type="ECO:0000313" key="10">
    <source>
        <dbReference type="EMBL" id="PIP18862.1"/>
    </source>
</evidence>
<evidence type="ECO:0000256" key="3">
    <source>
        <dbReference type="ARBA" id="ARBA00022741"/>
    </source>
</evidence>
<dbReference type="InterPro" id="IPR011994">
    <property type="entry name" value="Cytidylate_kinase_dom"/>
</dbReference>
<evidence type="ECO:0000259" key="9">
    <source>
        <dbReference type="Pfam" id="PF02224"/>
    </source>
</evidence>
<dbReference type="Pfam" id="PF02224">
    <property type="entry name" value="Cytidylate_kin"/>
    <property type="match status" value="1"/>
</dbReference>
<comment type="caution">
    <text evidence="10">The sequence shown here is derived from an EMBL/GenBank/DDBJ whole genome shotgun (WGS) entry which is preliminary data.</text>
</comment>
<dbReference type="GO" id="GO:0006220">
    <property type="term" value="P:pyrimidine nucleotide metabolic process"/>
    <property type="evidence" value="ECO:0007669"/>
    <property type="project" value="UniProtKB-UniRule"/>
</dbReference>
<comment type="subcellular location">
    <subcellularLocation>
        <location evidence="8">Cytoplasm</location>
    </subcellularLocation>
</comment>
<evidence type="ECO:0000256" key="1">
    <source>
        <dbReference type="ARBA" id="ARBA00009427"/>
    </source>
</evidence>
<evidence type="ECO:0000256" key="4">
    <source>
        <dbReference type="ARBA" id="ARBA00022777"/>
    </source>
</evidence>
<keyword evidence="5 8" id="KW-0067">ATP-binding</keyword>
<comment type="catalytic activity">
    <reaction evidence="7 8">
        <text>CMP + ATP = CDP + ADP</text>
        <dbReference type="Rhea" id="RHEA:11600"/>
        <dbReference type="ChEBI" id="CHEBI:30616"/>
        <dbReference type="ChEBI" id="CHEBI:58069"/>
        <dbReference type="ChEBI" id="CHEBI:60377"/>
        <dbReference type="ChEBI" id="CHEBI:456216"/>
        <dbReference type="EC" id="2.7.4.25"/>
    </reaction>
</comment>
<dbReference type="GO" id="GO:0036431">
    <property type="term" value="F:dCMP kinase activity"/>
    <property type="evidence" value="ECO:0007669"/>
    <property type="project" value="InterPro"/>
</dbReference>
<dbReference type="EMBL" id="PCRK01000155">
    <property type="protein sequence ID" value="PIP18862.1"/>
    <property type="molecule type" value="Genomic_DNA"/>
</dbReference>
<dbReference type="Gene3D" id="3.40.50.300">
    <property type="entry name" value="P-loop containing nucleotide triphosphate hydrolases"/>
    <property type="match status" value="1"/>
</dbReference>
<dbReference type="GO" id="GO:0005524">
    <property type="term" value="F:ATP binding"/>
    <property type="evidence" value="ECO:0007669"/>
    <property type="project" value="UniProtKB-UniRule"/>
</dbReference>
<organism evidence="10 11">
    <name type="scientific">Candidatus Sherwoodlollariibacterium unditelluris</name>
    <dbReference type="NCBI Taxonomy" id="1974757"/>
    <lineage>
        <taxon>Bacteria</taxon>
        <taxon>Pseudomonadati</taxon>
        <taxon>Candidatus Omnitrophota</taxon>
        <taxon>Candidatus Sherwoodlollariibacterium</taxon>
    </lineage>
</organism>
<dbReference type="GO" id="GO:0036430">
    <property type="term" value="F:CMP kinase activity"/>
    <property type="evidence" value="ECO:0007669"/>
    <property type="project" value="RHEA"/>
</dbReference>
<gene>
    <name evidence="8" type="primary">cmk</name>
    <name evidence="10" type="ORF">COX41_05945</name>
</gene>